<dbReference type="Proteomes" id="UP000078348">
    <property type="component" value="Unassembled WGS sequence"/>
</dbReference>
<dbReference type="EMBL" id="LXWW01000168">
    <property type="protein sequence ID" value="OAO15138.1"/>
    <property type="molecule type" value="Genomic_DNA"/>
</dbReference>
<dbReference type="AlphaFoldDB" id="A0A196SDQ8"/>
<proteinExistence type="inferred from homology"/>
<sequence>MPSVEELQKEAADIQKRYDECQKSMVALNTSIEQTQVAMNENTSVQNELNAMKEDQKVYKLVGPVLIHVDLEEAKSNVANRIKLIKRQSEDLAEKAKKESDNYKKIEDEMIKLQQKVAMLQVDSLPKQK</sequence>
<dbReference type="GO" id="GO:0051087">
    <property type="term" value="F:protein-folding chaperone binding"/>
    <property type="evidence" value="ECO:0007669"/>
    <property type="project" value="TreeGrafter"/>
</dbReference>
<evidence type="ECO:0000256" key="3">
    <source>
        <dbReference type="SAM" id="Coils"/>
    </source>
</evidence>
<name>A0A196SDQ8_BLAHN</name>
<keyword evidence="3" id="KW-0175">Coiled coil</keyword>
<evidence type="ECO:0000313" key="5">
    <source>
        <dbReference type="Proteomes" id="UP000078348"/>
    </source>
</evidence>
<gene>
    <name evidence="4" type="ORF">AV274_3124</name>
</gene>
<dbReference type="PANTHER" id="PTHR21431:SF0">
    <property type="entry name" value="PREFOLDIN SUBUNIT 6"/>
    <property type="match status" value="1"/>
</dbReference>
<dbReference type="Pfam" id="PF01920">
    <property type="entry name" value="Prefoldin_2"/>
    <property type="match status" value="1"/>
</dbReference>
<dbReference type="Gene3D" id="1.10.287.370">
    <property type="match status" value="1"/>
</dbReference>
<dbReference type="InterPro" id="IPR009053">
    <property type="entry name" value="Prefoldin"/>
</dbReference>
<dbReference type="GO" id="GO:0016272">
    <property type="term" value="C:prefoldin complex"/>
    <property type="evidence" value="ECO:0007669"/>
    <property type="project" value="InterPro"/>
</dbReference>
<comment type="similarity">
    <text evidence="1">Belongs to the prefoldin subunit beta family.</text>
</comment>
<reference evidence="4 5" key="1">
    <citation type="submission" date="2016-05" db="EMBL/GenBank/DDBJ databases">
        <title>Nuclear genome of Blastocystis sp. subtype 1 NandII.</title>
        <authorList>
            <person name="Gentekaki E."/>
            <person name="Curtis B."/>
            <person name="Stairs C."/>
            <person name="Eme L."/>
            <person name="Herman E."/>
            <person name="Klimes V."/>
            <person name="Arias M.C."/>
            <person name="Elias M."/>
            <person name="Hilliou F."/>
            <person name="Klute M."/>
            <person name="Malik S.-B."/>
            <person name="Pightling A."/>
            <person name="Rachubinski R."/>
            <person name="Salas D."/>
            <person name="Schlacht A."/>
            <person name="Suga H."/>
            <person name="Archibald J."/>
            <person name="Ball S.G."/>
            <person name="Clark G."/>
            <person name="Dacks J."/>
            <person name="Van Der Giezen M."/>
            <person name="Tsaousis A."/>
            <person name="Roger A."/>
        </authorList>
    </citation>
    <scope>NUCLEOTIDE SEQUENCE [LARGE SCALE GENOMIC DNA]</scope>
    <source>
        <strain evidence="5">ATCC 50177 / NandII</strain>
    </source>
</reference>
<dbReference type="SUPFAM" id="SSF46579">
    <property type="entry name" value="Prefoldin"/>
    <property type="match status" value="1"/>
</dbReference>
<dbReference type="GO" id="GO:0006457">
    <property type="term" value="P:protein folding"/>
    <property type="evidence" value="ECO:0007669"/>
    <property type="project" value="InterPro"/>
</dbReference>
<evidence type="ECO:0000313" key="4">
    <source>
        <dbReference type="EMBL" id="OAO15138.1"/>
    </source>
</evidence>
<dbReference type="STRING" id="478820.A0A196SDQ8"/>
<dbReference type="PANTHER" id="PTHR21431">
    <property type="entry name" value="PREFOLDIN SUBUNIT 6"/>
    <property type="match status" value="1"/>
</dbReference>
<evidence type="ECO:0008006" key="6">
    <source>
        <dbReference type="Google" id="ProtNLM"/>
    </source>
</evidence>
<dbReference type="GO" id="GO:0051131">
    <property type="term" value="P:chaperone-mediated protein complex assembly"/>
    <property type="evidence" value="ECO:0007669"/>
    <property type="project" value="TreeGrafter"/>
</dbReference>
<keyword evidence="2" id="KW-0143">Chaperone</keyword>
<protein>
    <recommendedName>
        <fullName evidence="6">Prefoldin subunit 6</fullName>
    </recommendedName>
</protein>
<dbReference type="GO" id="GO:0051082">
    <property type="term" value="F:unfolded protein binding"/>
    <property type="evidence" value="ECO:0007669"/>
    <property type="project" value="InterPro"/>
</dbReference>
<dbReference type="CDD" id="cd23161">
    <property type="entry name" value="Prefoldin_6"/>
    <property type="match status" value="1"/>
</dbReference>
<evidence type="ECO:0000256" key="2">
    <source>
        <dbReference type="ARBA" id="ARBA00023186"/>
    </source>
</evidence>
<keyword evidence="5" id="KW-1185">Reference proteome</keyword>
<comment type="caution">
    <text evidence="4">The sequence shown here is derived from an EMBL/GenBank/DDBJ whole genome shotgun (WGS) entry which is preliminary data.</text>
</comment>
<dbReference type="GO" id="GO:0005737">
    <property type="term" value="C:cytoplasm"/>
    <property type="evidence" value="ECO:0007669"/>
    <property type="project" value="TreeGrafter"/>
</dbReference>
<evidence type="ECO:0000256" key="1">
    <source>
        <dbReference type="ARBA" id="ARBA00008045"/>
    </source>
</evidence>
<dbReference type="OrthoDB" id="248120at2759"/>
<accession>A0A196SDQ8</accession>
<dbReference type="InterPro" id="IPR002777">
    <property type="entry name" value="PFD_beta-like"/>
</dbReference>
<feature type="coiled-coil region" evidence="3">
    <location>
        <begin position="82"/>
        <end position="123"/>
    </location>
</feature>
<organism evidence="4 5">
    <name type="scientific">Blastocystis sp. subtype 1 (strain ATCC 50177 / NandII)</name>
    <dbReference type="NCBI Taxonomy" id="478820"/>
    <lineage>
        <taxon>Eukaryota</taxon>
        <taxon>Sar</taxon>
        <taxon>Stramenopiles</taxon>
        <taxon>Bigyra</taxon>
        <taxon>Opalozoa</taxon>
        <taxon>Opalinata</taxon>
        <taxon>Blastocystidae</taxon>
        <taxon>Blastocystis</taxon>
    </lineage>
</organism>